<proteinExistence type="predicted"/>
<keyword evidence="3 9" id="KW-0597">Phosphoprotein</keyword>
<dbReference type="Gene3D" id="1.10.510.10">
    <property type="entry name" value="Transferase(Phosphotransferase) domain 1"/>
    <property type="match status" value="1"/>
</dbReference>
<dbReference type="InterPro" id="IPR003661">
    <property type="entry name" value="HisK_dim/P_dom"/>
</dbReference>
<dbReference type="InterPro" id="IPR011009">
    <property type="entry name" value="Kinase-like_dom_sf"/>
</dbReference>
<keyword evidence="5" id="KW-0547">Nucleotide-binding</keyword>
<feature type="region of interest" description="Disordered" evidence="10">
    <location>
        <begin position="353"/>
        <end position="408"/>
    </location>
</feature>
<dbReference type="SUPFAM" id="SSF52540">
    <property type="entry name" value="P-loop containing nucleoside triphosphate hydrolases"/>
    <property type="match status" value="1"/>
</dbReference>
<dbReference type="InterPro" id="IPR027417">
    <property type="entry name" value="P-loop_NTPase"/>
</dbReference>
<dbReference type="SUPFAM" id="SSF48452">
    <property type="entry name" value="TPR-like"/>
    <property type="match status" value="1"/>
</dbReference>
<dbReference type="PROSITE" id="PS50109">
    <property type="entry name" value="HIS_KIN"/>
    <property type="match status" value="1"/>
</dbReference>
<comment type="caution">
    <text evidence="14">The sequence shown here is derived from an EMBL/GenBank/DDBJ whole genome shotgun (WGS) entry which is preliminary data.</text>
</comment>
<dbReference type="CDD" id="cd16922">
    <property type="entry name" value="HATPase_EvgS-ArcB-TorS-like"/>
    <property type="match status" value="1"/>
</dbReference>
<sequence length="2237" mass="252657">MPFSESGSSIATDTPSISSSCLFVGDLHIAGYHFKTTSATYEDNVALIHGYKIATKQSVIAKVSSQSFRLEREFYVMKRLYQYADGPSHVVRPVEYTQLQNGLTAAIYLDDNTSSKSFPSPHDLGAFLRFAIQCTDCLDYIHRHQIVHGQVRLASLRFSDNRVKMWNVVGSSSNKDILLTSEGWRKTVNKDDLLVYMSPEQTGRTTYCPDHRSDIYSLGIVFYVLLTGGRHPFEGRGALDILNGILSRKITLVHELHLNIPEVVGRIVEKMTQKAPDDRYSSAHGVRADLKECLKRLEAADEDGITSFPLAQHDIASVFTLPKTIYGREPIISEMAYIIERCAGLYKPPPRSLYSSNSSKIPTETDSLSDVASSDRDSSNGHRSAVHTPSHVSGWDGNSDIASTSNGNTRRINRVGATIASVYGPGGIGKSTLFTAVQPTARQHGYVASAKFDSRNKVPYGAVIKALSQILQQILSECEDEMNRFYDHLKTSLGAQFFNVELLADFVPELKPLLENNSNRVNQREEIQMDNNEARIRFHNLYVEVFRSITQWRMTTLFLDDLHQADDPSLEILLTLVTSRVNILIFVSYRDQEMTTKLSQLLENPFANVHMIKVGPLDMNTIIDFVLDTLHQPRNNVDRSRIIPLAQVVFDRTHGNAFYAAQLLRTLERKRLIFFNWEKNAWDYNLQEIQEADLFESDMRELDVTFIVARLRELPANAQQVLKFASFVGDTFSWTTVKNLMMSSTDDECAKDKMQRPSLHRSGTSVSSVGSDPISGLQTVLQEGYIMPVGGDEFKWSHDRISQAAAELADPSTRDTIHLNIAQWLMNEREIDLFLVADHLLKSSHLLLSLDDKRPYRHVLIEAGNKGNSSGAHDMAFSYYMAAIELGQTLPDEWDRTNGGYNVSLNLHVNAVALSWAVGKYEHTERLLDIIFKHVKDPLDRLPAYRVQARYYYGCQLHQKGRMTLFSCLEELGENTQLDFTDEWLEEQYNNVQDTVERLGKEGVLDIPLSKDPMLVSKMYIMEELLTTSYWSGHKREMYYWAIRIISMSLTFGPTNGSCNAWMFAGLCYSNILKKFAFSDKLGTIGIALADKYGSNGDKGRAYSLYPAFLILWGHHHRDAIQWYRDGMKFSFSAGDRIYTSFHQIHIAILMFCLGYHIADTLRYAEACFEDIHAWSQSIDMNSFAMVIVRVCKALNGHTYTDTPQVLDGDDGFNDEHFLAESCRQSTNPELVMNWYESFKIIPLVLYGHLDTAIEMGYRCLATIEVHPNHRHTRMMLFYFSLALMEKVREAPTPEEKQPLLNQIKENQELIHEWATHSRINYGMYWTTIEAELTAEHDISKACRLYEKAIDEAREGSWLMELCVIHEYAGAFYQRIGMYNTAVMYVKKAIDLYMSHGSYGKARHVSTKFSDLLAERLDERRELHDTGVQTEPLPFFSTAAAQSWSTSSDENSNGNNSIAANEPLVAESIPHLTTEKTLMTLDVIDIASILKSSQVMSSEVKFQNLMTSMMKIILENSGADCGAIVVRDDQDGIRAYGSQEDPEVAYYEPPKKLSGKRELISSRIVHHTLHSKQSIFIPDVEKDPRFAVGPWYERTGSKSVICMPINHTNRTVGCLFVEGPVGIFTQRHITVLSLLCQQMGISITNASLFTSAQKATMAKIRLIEMQKRALEEVKRSKEEADRATRLREIFLANMSHEIRTPFSGFYGMISLLADTKLDNEQMDLVLTAKSSCEVLLQIIDDLLNFSKLQARKVSLDLAPVVVEDLVADVIEMLIVMALQKQINVTYTIEKDVPPVVMADSNRLKQIVINLLGNAIKFTHEGEIWIRCSIDKERQAKCGSNDAALLFEVIDTGIGISNEQRKVLFVPFSQVDGSTTRKYGGTGLGLSICLQLVELMSGTIDVTSTPGAGSNFHFTITTTRVPQQEAQHAQVIASQLMAWRGKRLLVASKFKSTVTMVQHLLPEVNVDGVWDVEKLPTIQANDYPVVIVGHFLKPCKQLDDLLARANNVIMLHYPSSSNNNNNGMMRHGIGPNPTIGEIEAERRQEKTSSTVVRMAVPIRRHKLLRAMCSLVQQQQQQEQVHTPLPTPQAAKQPSTTVTDEEKARFSKMHVLAAEDNPVAQKVLYKQLTRLGFQVQCANNGLEAIDAWVNHPPGYFKLGFFDHHMPKCDGVEATRRIRRMETEQGVEKRFPIVALTADIQESARNISLEVGMNGYLTKPFNTKNLLETLRRFCIEEDSL</sequence>
<evidence type="ECO:0000259" key="12">
    <source>
        <dbReference type="PROSITE" id="PS50109"/>
    </source>
</evidence>
<evidence type="ECO:0000259" key="13">
    <source>
        <dbReference type="PROSITE" id="PS50110"/>
    </source>
</evidence>
<dbReference type="SMART" id="SM00448">
    <property type="entry name" value="REC"/>
    <property type="match status" value="1"/>
</dbReference>
<dbReference type="Pfam" id="PF00512">
    <property type="entry name" value="HisKA"/>
    <property type="match status" value="1"/>
</dbReference>
<dbReference type="InterPro" id="IPR041664">
    <property type="entry name" value="AAA_16"/>
</dbReference>
<name>A0A068SED0_9FUNG</name>
<dbReference type="PANTHER" id="PTHR45339">
    <property type="entry name" value="HYBRID SIGNAL TRANSDUCTION HISTIDINE KINASE J"/>
    <property type="match status" value="1"/>
</dbReference>
<dbReference type="Pfam" id="PF02518">
    <property type="entry name" value="HATPase_c"/>
    <property type="match status" value="1"/>
</dbReference>
<evidence type="ECO:0000256" key="10">
    <source>
        <dbReference type="SAM" id="MobiDB-lite"/>
    </source>
</evidence>
<dbReference type="Pfam" id="PF13191">
    <property type="entry name" value="AAA_16"/>
    <property type="match status" value="1"/>
</dbReference>
<keyword evidence="8" id="KW-0902">Two-component regulatory system</keyword>
<dbReference type="InterPro" id="IPR004358">
    <property type="entry name" value="Sig_transdc_His_kin-like_C"/>
</dbReference>
<dbReference type="Pfam" id="PF00069">
    <property type="entry name" value="Pkinase"/>
    <property type="match status" value="1"/>
</dbReference>
<dbReference type="SMART" id="SM00387">
    <property type="entry name" value="HATPase_c"/>
    <property type="match status" value="1"/>
</dbReference>
<dbReference type="InterPro" id="IPR011006">
    <property type="entry name" value="CheY-like_superfamily"/>
</dbReference>
<feature type="region of interest" description="Disordered" evidence="10">
    <location>
        <begin position="2076"/>
        <end position="2100"/>
    </location>
</feature>
<dbReference type="EC" id="2.7.13.3" evidence="2"/>
<evidence type="ECO:0000256" key="1">
    <source>
        <dbReference type="ARBA" id="ARBA00000085"/>
    </source>
</evidence>
<evidence type="ECO:0000259" key="11">
    <source>
        <dbReference type="PROSITE" id="PS50011"/>
    </source>
</evidence>
<comment type="catalytic activity">
    <reaction evidence="1">
        <text>ATP + protein L-histidine = ADP + protein N-phospho-L-histidine.</text>
        <dbReference type="EC" id="2.7.13.3"/>
    </reaction>
</comment>
<keyword evidence="7" id="KW-0067">ATP-binding</keyword>
<feature type="domain" description="Histidine kinase" evidence="12">
    <location>
        <begin position="1693"/>
        <end position="1919"/>
    </location>
</feature>
<dbReference type="InterPro" id="IPR003018">
    <property type="entry name" value="GAF"/>
</dbReference>
<feature type="compositionally biased region" description="Polar residues" evidence="10">
    <location>
        <begin position="353"/>
        <end position="372"/>
    </location>
</feature>
<feature type="domain" description="Response regulatory" evidence="13">
    <location>
        <begin position="2108"/>
        <end position="2231"/>
    </location>
</feature>
<organism evidence="14 15">
    <name type="scientific">Lichtheimia corymbifera JMRC:FSU:9682</name>
    <dbReference type="NCBI Taxonomy" id="1263082"/>
    <lineage>
        <taxon>Eukaryota</taxon>
        <taxon>Fungi</taxon>
        <taxon>Fungi incertae sedis</taxon>
        <taxon>Mucoromycota</taxon>
        <taxon>Mucoromycotina</taxon>
        <taxon>Mucoromycetes</taxon>
        <taxon>Mucorales</taxon>
        <taxon>Lichtheimiaceae</taxon>
        <taxon>Lichtheimia</taxon>
    </lineage>
</organism>
<dbReference type="SMART" id="SM00220">
    <property type="entry name" value="S_TKc"/>
    <property type="match status" value="1"/>
</dbReference>
<dbReference type="SUPFAM" id="SSF56112">
    <property type="entry name" value="Protein kinase-like (PK-like)"/>
    <property type="match status" value="1"/>
</dbReference>
<dbReference type="Pfam" id="PF00072">
    <property type="entry name" value="Response_reg"/>
    <property type="match status" value="1"/>
</dbReference>
<dbReference type="SUPFAM" id="SSF55874">
    <property type="entry name" value="ATPase domain of HSP90 chaperone/DNA topoisomerase II/histidine kinase"/>
    <property type="match status" value="1"/>
</dbReference>
<dbReference type="InterPro" id="IPR003594">
    <property type="entry name" value="HATPase_dom"/>
</dbReference>
<evidence type="ECO:0000256" key="4">
    <source>
        <dbReference type="ARBA" id="ARBA00022679"/>
    </source>
</evidence>
<dbReference type="FunFam" id="3.30.565.10:FF:000010">
    <property type="entry name" value="Sensor histidine kinase RcsC"/>
    <property type="match status" value="1"/>
</dbReference>
<evidence type="ECO:0000256" key="5">
    <source>
        <dbReference type="ARBA" id="ARBA00022741"/>
    </source>
</evidence>
<dbReference type="InterPro" id="IPR011990">
    <property type="entry name" value="TPR-like_helical_dom_sf"/>
</dbReference>
<keyword evidence="4" id="KW-0808">Transferase</keyword>
<dbReference type="STRING" id="1263082.A0A068SED0"/>
<dbReference type="SUPFAM" id="SSF52172">
    <property type="entry name" value="CheY-like"/>
    <property type="match status" value="1"/>
</dbReference>
<accession>A0A068SED0</accession>
<evidence type="ECO:0000256" key="6">
    <source>
        <dbReference type="ARBA" id="ARBA00022777"/>
    </source>
</evidence>
<dbReference type="PROSITE" id="PS50110">
    <property type="entry name" value="RESPONSE_REGULATORY"/>
    <property type="match status" value="1"/>
</dbReference>
<keyword evidence="15" id="KW-1185">Reference proteome</keyword>
<evidence type="ECO:0000256" key="3">
    <source>
        <dbReference type="ARBA" id="ARBA00022553"/>
    </source>
</evidence>
<keyword evidence="6 14" id="KW-0418">Kinase</keyword>
<feature type="domain" description="Protein kinase" evidence="11">
    <location>
        <begin position="1"/>
        <end position="294"/>
    </location>
</feature>
<dbReference type="GO" id="GO:0000155">
    <property type="term" value="F:phosphorelay sensor kinase activity"/>
    <property type="evidence" value="ECO:0007669"/>
    <property type="project" value="InterPro"/>
</dbReference>
<evidence type="ECO:0000313" key="15">
    <source>
        <dbReference type="Proteomes" id="UP000027586"/>
    </source>
</evidence>
<dbReference type="CDD" id="cd17546">
    <property type="entry name" value="REC_hyHK_CKI1_RcsC-like"/>
    <property type="match status" value="1"/>
</dbReference>
<dbReference type="InterPro" id="IPR005467">
    <property type="entry name" value="His_kinase_dom"/>
</dbReference>
<dbReference type="Proteomes" id="UP000027586">
    <property type="component" value="Unassembled WGS sequence"/>
</dbReference>
<feature type="modified residue" description="4-aspartylphosphate" evidence="9">
    <location>
        <position position="2160"/>
    </location>
</feature>
<dbReference type="SUPFAM" id="SSF47384">
    <property type="entry name" value="Homodimeric domain of signal transducing histidine kinase"/>
    <property type="match status" value="1"/>
</dbReference>
<evidence type="ECO:0000313" key="14">
    <source>
        <dbReference type="EMBL" id="CDH60713.1"/>
    </source>
</evidence>
<dbReference type="InterPro" id="IPR036890">
    <property type="entry name" value="HATPase_C_sf"/>
</dbReference>
<evidence type="ECO:0000256" key="9">
    <source>
        <dbReference type="PROSITE-ProRule" id="PRU00169"/>
    </source>
</evidence>
<dbReference type="InterPro" id="IPR001789">
    <property type="entry name" value="Sig_transdc_resp-reg_receiver"/>
</dbReference>
<dbReference type="SMART" id="SM00065">
    <property type="entry name" value="GAF"/>
    <property type="match status" value="1"/>
</dbReference>
<dbReference type="SUPFAM" id="SSF55781">
    <property type="entry name" value="GAF domain-like"/>
    <property type="match status" value="1"/>
</dbReference>
<dbReference type="PROSITE" id="PS50011">
    <property type="entry name" value="PROTEIN_KINASE_DOM"/>
    <property type="match status" value="1"/>
</dbReference>
<dbReference type="Gene3D" id="1.10.287.130">
    <property type="match status" value="1"/>
</dbReference>
<dbReference type="InterPro" id="IPR029016">
    <property type="entry name" value="GAF-like_dom_sf"/>
</dbReference>
<dbReference type="InterPro" id="IPR000719">
    <property type="entry name" value="Prot_kinase_dom"/>
</dbReference>
<dbReference type="SMART" id="SM00388">
    <property type="entry name" value="HisKA"/>
    <property type="match status" value="1"/>
</dbReference>
<dbReference type="EMBL" id="CBTN010000103">
    <property type="protein sequence ID" value="CDH60713.1"/>
    <property type="molecule type" value="Genomic_DNA"/>
</dbReference>
<evidence type="ECO:0000256" key="7">
    <source>
        <dbReference type="ARBA" id="ARBA00022840"/>
    </source>
</evidence>
<dbReference type="Pfam" id="PF13185">
    <property type="entry name" value="GAF_2"/>
    <property type="match status" value="1"/>
</dbReference>
<gene>
    <name evidence="14" type="ORF">LCOR_11494.1</name>
</gene>
<dbReference type="PANTHER" id="PTHR45339:SF5">
    <property type="entry name" value="HISTIDINE KINASE"/>
    <property type="match status" value="1"/>
</dbReference>
<reference evidence="14" key="1">
    <citation type="submission" date="2013-08" db="EMBL/GenBank/DDBJ databases">
        <title>Gene expansion shapes genome architecture in the human pathogen Lichtheimia corymbifera: an evolutionary genomics analysis in the ancient terrestrial Mucorales (Mucoromycotina).</title>
        <authorList>
            <person name="Schwartze V.U."/>
            <person name="Winter S."/>
            <person name="Shelest E."/>
            <person name="Marcet-Houben M."/>
            <person name="Horn F."/>
            <person name="Wehner S."/>
            <person name="Hoffmann K."/>
            <person name="Riege K."/>
            <person name="Sammeth M."/>
            <person name="Nowrousian M."/>
            <person name="Valiante V."/>
            <person name="Linde J."/>
            <person name="Jacobsen I.D."/>
            <person name="Marz M."/>
            <person name="Brakhage A.A."/>
            <person name="Gabaldon T."/>
            <person name="Bocker S."/>
            <person name="Voigt K."/>
        </authorList>
    </citation>
    <scope>NUCLEOTIDE SEQUENCE [LARGE SCALE GENOMIC DNA]</scope>
    <source>
        <strain evidence="14">FSU 9682</strain>
    </source>
</reference>
<evidence type="ECO:0000256" key="8">
    <source>
        <dbReference type="ARBA" id="ARBA00023012"/>
    </source>
</evidence>
<dbReference type="Gene3D" id="3.40.50.2300">
    <property type="match status" value="1"/>
</dbReference>
<dbReference type="GO" id="GO:0005524">
    <property type="term" value="F:ATP binding"/>
    <property type="evidence" value="ECO:0007669"/>
    <property type="project" value="UniProtKB-KW"/>
</dbReference>
<dbReference type="Gene3D" id="3.30.450.40">
    <property type="match status" value="1"/>
</dbReference>
<protein>
    <recommendedName>
        <fullName evidence="2">histidine kinase</fullName>
        <ecNumber evidence="2">2.7.13.3</ecNumber>
    </recommendedName>
</protein>
<dbReference type="VEuPathDB" id="FungiDB:LCOR_11494.1"/>
<dbReference type="InterPro" id="IPR036097">
    <property type="entry name" value="HisK_dim/P_sf"/>
</dbReference>
<dbReference type="PRINTS" id="PR00344">
    <property type="entry name" value="BCTRLSENSOR"/>
</dbReference>
<dbReference type="Gene3D" id="3.30.565.10">
    <property type="entry name" value="Histidine kinase-like ATPase, C-terminal domain"/>
    <property type="match status" value="1"/>
</dbReference>
<dbReference type="CDD" id="cd00082">
    <property type="entry name" value="HisKA"/>
    <property type="match status" value="1"/>
</dbReference>
<dbReference type="OrthoDB" id="60033at2759"/>
<evidence type="ECO:0000256" key="2">
    <source>
        <dbReference type="ARBA" id="ARBA00012438"/>
    </source>
</evidence>
<dbReference type="FunFam" id="1.10.287.130:FF:000002">
    <property type="entry name" value="Two-component osmosensing histidine kinase"/>
    <property type="match status" value="1"/>
</dbReference>